<keyword evidence="1" id="KW-0472">Membrane</keyword>
<protein>
    <recommendedName>
        <fullName evidence="5">LPXTG cell wall anchor domain-containing protein</fullName>
    </recommendedName>
</protein>
<comment type="caution">
    <text evidence="3">The sequence shown here is derived from an EMBL/GenBank/DDBJ whole genome shotgun (WGS) entry which is preliminary data.</text>
</comment>
<reference evidence="3" key="1">
    <citation type="submission" date="2023-07" db="EMBL/GenBank/DDBJ databases">
        <title>Two novel species in the genus Flavivirga.</title>
        <authorList>
            <person name="Kwon K."/>
        </authorList>
    </citation>
    <scope>NUCLEOTIDE SEQUENCE</scope>
    <source>
        <strain evidence="3">KACC 14157</strain>
    </source>
</reference>
<accession>A0ABT8X690</accession>
<organism evidence="3 4">
    <name type="scientific">Flavivirga amylovorans</name>
    <dbReference type="NCBI Taxonomy" id="870486"/>
    <lineage>
        <taxon>Bacteria</taxon>
        <taxon>Pseudomonadati</taxon>
        <taxon>Bacteroidota</taxon>
        <taxon>Flavobacteriia</taxon>
        <taxon>Flavobacteriales</taxon>
        <taxon>Flavobacteriaceae</taxon>
        <taxon>Flavivirga</taxon>
    </lineage>
</organism>
<evidence type="ECO:0000313" key="4">
    <source>
        <dbReference type="Proteomes" id="UP001176891"/>
    </source>
</evidence>
<keyword evidence="2" id="KW-0732">Signal</keyword>
<evidence type="ECO:0000256" key="1">
    <source>
        <dbReference type="SAM" id="Phobius"/>
    </source>
</evidence>
<evidence type="ECO:0008006" key="5">
    <source>
        <dbReference type="Google" id="ProtNLM"/>
    </source>
</evidence>
<gene>
    <name evidence="3" type="ORF">Q4Q39_19105</name>
</gene>
<dbReference type="RefSeq" id="WP_303284177.1">
    <property type="nucleotide sequence ID" value="NZ_BAABCZ010000008.1"/>
</dbReference>
<dbReference type="InterPro" id="IPR058207">
    <property type="entry name" value="PID_CTERM"/>
</dbReference>
<evidence type="ECO:0000256" key="2">
    <source>
        <dbReference type="SAM" id="SignalP"/>
    </source>
</evidence>
<evidence type="ECO:0000313" key="3">
    <source>
        <dbReference type="EMBL" id="MDO5989518.1"/>
    </source>
</evidence>
<feature type="chain" id="PRO_5047492936" description="LPXTG cell wall anchor domain-containing protein" evidence="2">
    <location>
        <begin position="30"/>
        <end position="117"/>
    </location>
</feature>
<sequence>MKIKTNTLFKTISTFLILLALTFSTNMNASSTSMSTIPASMNPVFSNMIAISGNWWQKKNKKKKRCRRCGSSSCRGKCRKKRGHTDSVPLDGGLGILLLGGAAFGVRKLLKNKNDKL</sequence>
<feature type="signal peptide" evidence="2">
    <location>
        <begin position="1"/>
        <end position="29"/>
    </location>
</feature>
<proteinExistence type="predicted"/>
<dbReference type="Proteomes" id="UP001176891">
    <property type="component" value="Unassembled WGS sequence"/>
</dbReference>
<name>A0ABT8X690_9FLAO</name>
<feature type="transmembrane region" description="Helical" evidence="1">
    <location>
        <begin position="92"/>
        <end position="110"/>
    </location>
</feature>
<dbReference type="EMBL" id="JAUOEM010000008">
    <property type="protein sequence ID" value="MDO5989518.1"/>
    <property type="molecule type" value="Genomic_DNA"/>
</dbReference>
<keyword evidence="1" id="KW-1133">Transmembrane helix</keyword>
<keyword evidence="1" id="KW-0812">Transmembrane</keyword>
<keyword evidence="4" id="KW-1185">Reference proteome</keyword>
<dbReference type="NCBIfam" id="NF046080">
    <property type="entry name" value="PID_CTERM"/>
    <property type="match status" value="1"/>
</dbReference>